<dbReference type="AlphaFoldDB" id="A0A5C5X9H4"/>
<evidence type="ECO:0000313" key="1">
    <source>
        <dbReference type="EMBL" id="TWT59494.1"/>
    </source>
</evidence>
<dbReference type="Gene3D" id="3.40.50.150">
    <property type="entry name" value="Vaccinia Virus protein VP39"/>
    <property type="match status" value="1"/>
</dbReference>
<comment type="caution">
    <text evidence="1">The sequence shown here is derived from an EMBL/GenBank/DDBJ whole genome shotgun (WGS) entry which is preliminary data.</text>
</comment>
<accession>A0A5C5X9H4</accession>
<dbReference type="EMBL" id="SJPG01000001">
    <property type="protein sequence ID" value="TWT59494.1"/>
    <property type="molecule type" value="Genomic_DNA"/>
</dbReference>
<dbReference type="RefSeq" id="WP_146501631.1">
    <property type="nucleotide sequence ID" value="NZ_SJPG01000001.1"/>
</dbReference>
<keyword evidence="2" id="KW-1185">Reference proteome</keyword>
<evidence type="ECO:0008006" key="3">
    <source>
        <dbReference type="Google" id="ProtNLM"/>
    </source>
</evidence>
<evidence type="ECO:0000313" key="2">
    <source>
        <dbReference type="Proteomes" id="UP000316095"/>
    </source>
</evidence>
<name>A0A5C5X9H4_9PLAN</name>
<protein>
    <recommendedName>
        <fullName evidence="3">O-methyltransferase</fullName>
    </recommendedName>
</protein>
<dbReference type="InterPro" id="IPR029063">
    <property type="entry name" value="SAM-dependent_MTases_sf"/>
</dbReference>
<dbReference type="OrthoDB" id="276962at2"/>
<gene>
    <name evidence="1" type="ORF">Pan54_02010</name>
</gene>
<dbReference type="Pfam" id="PF13578">
    <property type="entry name" value="Methyltransf_24"/>
    <property type="match status" value="1"/>
</dbReference>
<sequence length="221" mass="24939">MRACSETLEAEMTLAEQNFLQGLIREENFSGSHLEIGTAAGGTLCRMMSCFNDDSRPKFVVVDRMTYFPKQDEIVAENLRQHGLSPEAVDFRTATSSEAFKIAEQKEDRFDFMLVDASHKILAVMSDLRWTRLLNVGGIACFHDYADKFPGVKLSIDRFLKQHPNYEVIGQADSLLAIRKTGPCAQGEVSMMDSAYSVMMHFPLVVDRKINKWKSRSKKAA</sequence>
<proteinExistence type="predicted"/>
<organism evidence="1 2">
    <name type="scientific">Rubinisphaera italica</name>
    <dbReference type="NCBI Taxonomy" id="2527969"/>
    <lineage>
        <taxon>Bacteria</taxon>
        <taxon>Pseudomonadati</taxon>
        <taxon>Planctomycetota</taxon>
        <taxon>Planctomycetia</taxon>
        <taxon>Planctomycetales</taxon>
        <taxon>Planctomycetaceae</taxon>
        <taxon>Rubinisphaera</taxon>
    </lineage>
</organism>
<dbReference type="SUPFAM" id="SSF53335">
    <property type="entry name" value="S-adenosyl-L-methionine-dependent methyltransferases"/>
    <property type="match status" value="1"/>
</dbReference>
<dbReference type="Proteomes" id="UP000316095">
    <property type="component" value="Unassembled WGS sequence"/>
</dbReference>
<reference evidence="1 2" key="1">
    <citation type="submission" date="2019-02" db="EMBL/GenBank/DDBJ databases">
        <title>Deep-cultivation of Planctomycetes and their phenomic and genomic characterization uncovers novel biology.</title>
        <authorList>
            <person name="Wiegand S."/>
            <person name="Jogler M."/>
            <person name="Boedeker C."/>
            <person name="Pinto D."/>
            <person name="Vollmers J."/>
            <person name="Rivas-Marin E."/>
            <person name="Kohn T."/>
            <person name="Peeters S.H."/>
            <person name="Heuer A."/>
            <person name="Rast P."/>
            <person name="Oberbeckmann S."/>
            <person name="Bunk B."/>
            <person name="Jeske O."/>
            <person name="Meyerdierks A."/>
            <person name="Storesund J.E."/>
            <person name="Kallscheuer N."/>
            <person name="Luecker S."/>
            <person name="Lage O.M."/>
            <person name="Pohl T."/>
            <person name="Merkel B.J."/>
            <person name="Hornburger P."/>
            <person name="Mueller R.-W."/>
            <person name="Bruemmer F."/>
            <person name="Labrenz M."/>
            <person name="Spormann A.M."/>
            <person name="Op Den Camp H."/>
            <person name="Overmann J."/>
            <person name="Amann R."/>
            <person name="Jetten M.S.M."/>
            <person name="Mascher T."/>
            <person name="Medema M.H."/>
            <person name="Devos D.P."/>
            <person name="Kaster A.-K."/>
            <person name="Ovreas L."/>
            <person name="Rohde M."/>
            <person name="Galperin M.Y."/>
            <person name="Jogler C."/>
        </authorList>
    </citation>
    <scope>NUCLEOTIDE SEQUENCE [LARGE SCALE GENOMIC DNA]</scope>
    <source>
        <strain evidence="1 2">Pan54</strain>
    </source>
</reference>